<dbReference type="AlphaFoldDB" id="A0A382NDA7"/>
<name>A0A382NDA7_9ZZZZ</name>
<dbReference type="EMBL" id="UINC01098779">
    <property type="protein sequence ID" value="SVC57561.1"/>
    <property type="molecule type" value="Genomic_DNA"/>
</dbReference>
<evidence type="ECO:0008006" key="2">
    <source>
        <dbReference type="Google" id="ProtNLM"/>
    </source>
</evidence>
<feature type="non-terminal residue" evidence="1">
    <location>
        <position position="1"/>
    </location>
</feature>
<proteinExistence type="predicted"/>
<feature type="non-terminal residue" evidence="1">
    <location>
        <position position="143"/>
    </location>
</feature>
<reference evidence="1" key="1">
    <citation type="submission" date="2018-05" db="EMBL/GenBank/DDBJ databases">
        <authorList>
            <person name="Lanie J.A."/>
            <person name="Ng W.-L."/>
            <person name="Kazmierczak K.M."/>
            <person name="Andrzejewski T.M."/>
            <person name="Davidsen T.M."/>
            <person name="Wayne K.J."/>
            <person name="Tettelin H."/>
            <person name="Glass J.I."/>
            <person name="Rusch D."/>
            <person name="Podicherti R."/>
            <person name="Tsui H.-C.T."/>
            <person name="Winkler M.E."/>
        </authorList>
    </citation>
    <scope>NUCLEOTIDE SEQUENCE</scope>
</reference>
<gene>
    <name evidence="1" type="ORF">METZ01_LOCUS310415</name>
</gene>
<sequence>VKPRLIALFALSCTLLVNSETGVAGESNLLGNWRLAIKANRQGGPFAKRWGVDTGILDIEKSSEGIRAYIDGGPVSLSIDGQQITIGLDYSDSADRVRMHQLSGSIRDDVLQGTIKLAESAELSSWRATRVLPTDTGELPPSP</sequence>
<accession>A0A382NDA7</accession>
<organism evidence="1">
    <name type="scientific">marine metagenome</name>
    <dbReference type="NCBI Taxonomy" id="408172"/>
    <lineage>
        <taxon>unclassified sequences</taxon>
        <taxon>metagenomes</taxon>
        <taxon>ecological metagenomes</taxon>
    </lineage>
</organism>
<evidence type="ECO:0000313" key="1">
    <source>
        <dbReference type="EMBL" id="SVC57561.1"/>
    </source>
</evidence>
<protein>
    <recommendedName>
        <fullName evidence="2">Lipocalin-like domain-containing protein</fullName>
    </recommendedName>
</protein>